<dbReference type="GO" id="GO:0004930">
    <property type="term" value="F:G protein-coupled receptor activity"/>
    <property type="evidence" value="ECO:0007669"/>
    <property type="project" value="UniProtKB-KW"/>
</dbReference>
<keyword evidence="6" id="KW-0675">Receptor</keyword>
<dbReference type="Gene3D" id="1.20.1070.10">
    <property type="entry name" value="Rhodopsin 7-helix transmembrane proteins"/>
    <property type="match status" value="1"/>
</dbReference>
<evidence type="ECO:0000256" key="4">
    <source>
        <dbReference type="ARBA" id="ARBA00023040"/>
    </source>
</evidence>
<dbReference type="SUPFAM" id="SSF81321">
    <property type="entry name" value="Family A G protein-coupled receptor-like"/>
    <property type="match status" value="1"/>
</dbReference>
<feature type="region of interest" description="Disordered" evidence="8">
    <location>
        <begin position="342"/>
        <end position="363"/>
    </location>
</feature>
<evidence type="ECO:0000256" key="1">
    <source>
        <dbReference type="ARBA" id="ARBA00004141"/>
    </source>
</evidence>
<dbReference type="PRINTS" id="PR00237">
    <property type="entry name" value="GPCRRHODOPSN"/>
</dbReference>
<protein>
    <recommendedName>
        <fullName evidence="10">G-protein coupled receptors family 1 profile domain-containing protein</fullName>
    </recommendedName>
</protein>
<sequence length="376" mass="41655">MQSFNTVFPSNGNGTVPLKDSGVIQIMSDGTYVFLAVFLFSVFVFGAILNGAVIYVFCTLKSVKMDANYCILALCVCGFMISTLGVPFAAASSLAHKWLFGKLGCSIHAAIFTALGITMIALLTLIAVDRYCFIVKYSTIHKLTNRTMSCLIVACFMYGSLWGTFPLVGWSSYTTERGNISCSVDWEDRHISSLSYCISLMIAGLILPVIVISYVYAQVVHLLHKRRSTSQRLSLRGSSQRRKAIRRETRVARTIFLMIGAFILSWFPYAIFSTVALIGYQSSIPAVVQTLPSVFAKSSVLWNPLIYAMRNRSLRKGLVATFPCLHFIKRQRAQLHRTPVTQLSLQSRPNNEGSDGTDLLNQLSGEFSPTRALTVL</sequence>
<dbReference type="InterPro" id="IPR017452">
    <property type="entry name" value="GPCR_Rhodpsn_7TM"/>
</dbReference>
<reference evidence="11" key="1">
    <citation type="submission" date="2019-08" db="EMBL/GenBank/DDBJ databases">
        <title>The improved chromosome-level genome for the pearl oyster Pinctada fucata martensii using PacBio sequencing and Hi-C.</title>
        <authorList>
            <person name="Zheng Z."/>
        </authorList>
    </citation>
    <scope>NUCLEOTIDE SEQUENCE</scope>
    <source>
        <strain evidence="11">ZZ-2019</strain>
        <tissue evidence="11">Adductor muscle</tissue>
    </source>
</reference>
<evidence type="ECO:0000256" key="3">
    <source>
        <dbReference type="ARBA" id="ARBA00022989"/>
    </source>
</evidence>
<evidence type="ECO:0000256" key="9">
    <source>
        <dbReference type="SAM" id="Phobius"/>
    </source>
</evidence>
<keyword evidence="12" id="KW-1185">Reference proteome</keyword>
<keyword evidence="4" id="KW-0297">G-protein coupled receptor</keyword>
<proteinExistence type="predicted"/>
<evidence type="ECO:0000256" key="7">
    <source>
        <dbReference type="ARBA" id="ARBA00023224"/>
    </source>
</evidence>
<dbReference type="EMBL" id="VSWD01000007">
    <property type="protein sequence ID" value="KAK3097266.1"/>
    <property type="molecule type" value="Genomic_DNA"/>
</dbReference>
<name>A0AA88Y3T3_PINIB</name>
<feature type="transmembrane region" description="Helical" evidence="9">
    <location>
        <begin position="251"/>
        <end position="280"/>
    </location>
</feature>
<feature type="transmembrane region" description="Helical" evidence="9">
    <location>
        <begin position="286"/>
        <end position="308"/>
    </location>
</feature>
<comment type="subcellular location">
    <subcellularLocation>
        <location evidence="1">Membrane</location>
        <topology evidence="1">Multi-pass membrane protein</topology>
    </subcellularLocation>
</comment>
<dbReference type="GO" id="GO:0016020">
    <property type="term" value="C:membrane"/>
    <property type="evidence" value="ECO:0007669"/>
    <property type="project" value="UniProtKB-SubCell"/>
</dbReference>
<dbReference type="PROSITE" id="PS50262">
    <property type="entry name" value="G_PROTEIN_RECEP_F1_2"/>
    <property type="match status" value="1"/>
</dbReference>
<feature type="transmembrane region" description="Helical" evidence="9">
    <location>
        <begin position="69"/>
        <end position="95"/>
    </location>
</feature>
<dbReference type="InterPro" id="IPR050125">
    <property type="entry name" value="GPCR_opsins"/>
</dbReference>
<comment type="caution">
    <text evidence="11">The sequence shown here is derived from an EMBL/GenBank/DDBJ whole genome shotgun (WGS) entry which is preliminary data.</text>
</comment>
<dbReference type="SMART" id="SM01381">
    <property type="entry name" value="7TM_GPCR_Srsx"/>
    <property type="match status" value="1"/>
</dbReference>
<organism evidence="11 12">
    <name type="scientific">Pinctada imbricata</name>
    <name type="common">Atlantic pearl-oyster</name>
    <name type="synonym">Pinctada martensii</name>
    <dbReference type="NCBI Taxonomy" id="66713"/>
    <lineage>
        <taxon>Eukaryota</taxon>
        <taxon>Metazoa</taxon>
        <taxon>Spiralia</taxon>
        <taxon>Lophotrochozoa</taxon>
        <taxon>Mollusca</taxon>
        <taxon>Bivalvia</taxon>
        <taxon>Autobranchia</taxon>
        <taxon>Pteriomorphia</taxon>
        <taxon>Pterioida</taxon>
        <taxon>Pterioidea</taxon>
        <taxon>Pteriidae</taxon>
        <taxon>Pinctada</taxon>
    </lineage>
</organism>
<evidence type="ECO:0000313" key="11">
    <source>
        <dbReference type="EMBL" id="KAK3097266.1"/>
    </source>
</evidence>
<feature type="transmembrane region" description="Helical" evidence="9">
    <location>
        <begin position="32"/>
        <end position="57"/>
    </location>
</feature>
<evidence type="ECO:0000259" key="10">
    <source>
        <dbReference type="PROSITE" id="PS50262"/>
    </source>
</evidence>
<evidence type="ECO:0000313" key="12">
    <source>
        <dbReference type="Proteomes" id="UP001186944"/>
    </source>
</evidence>
<feature type="transmembrane region" description="Helical" evidence="9">
    <location>
        <begin position="149"/>
        <end position="173"/>
    </location>
</feature>
<dbReference type="PANTHER" id="PTHR24240">
    <property type="entry name" value="OPSIN"/>
    <property type="match status" value="1"/>
</dbReference>
<keyword evidence="7" id="KW-0807">Transducer</keyword>
<evidence type="ECO:0000256" key="5">
    <source>
        <dbReference type="ARBA" id="ARBA00023136"/>
    </source>
</evidence>
<evidence type="ECO:0000256" key="8">
    <source>
        <dbReference type="SAM" id="MobiDB-lite"/>
    </source>
</evidence>
<dbReference type="InterPro" id="IPR000276">
    <property type="entry name" value="GPCR_Rhodpsn"/>
</dbReference>
<accession>A0AA88Y3T3</accession>
<feature type="transmembrane region" description="Helical" evidence="9">
    <location>
        <begin position="193"/>
        <end position="217"/>
    </location>
</feature>
<dbReference type="Proteomes" id="UP001186944">
    <property type="component" value="Unassembled WGS sequence"/>
</dbReference>
<dbReference type="CDD" id="cd14969">
    <property type="entry name" value="7tmA_Opsins_type2_animals"/>
    <property type="match status" value="1"/>
</dbReference>
<feature type="transmembrane region" description="Helical" evidence="9">
    <location>
        <begin position="107"/>
        <end position="128"/>
    </location>
</feature>
<evidence type="ECO:0000256" key="2">
    <source>
        <dbReference type="ARBA" id="ARBA00022692"/>
    </source>
</evidence>
<keyword evidence="5 9" id="KW-0472">Membrane</keyword>
<evidence type="ECO:0000256" key="6">
    <source>
        <dbReference type="ARBA" id="ARBA00023170"/>
    </source>
</evidence>
<gene>
    <name evidence="11" type="ORF">FSP39_008203</name>
</gene>
<dbReference type="AlphaFoldDB" id="A0AA88Y3T3"/>
<feature type="domain" description="G-protein coupled receptors family 1 profile" evidence="10">
    <location>
        <begin position="49"/>
        <end position="307"/>
    </location>
</feature>
<keyword evidence="3 9" id="KW-1133">Transmembrane helix</keyword>
<keyword evidence="2 9" id="KW-0812">Transmembrane</keyword>
<dbReference type="Pfam" id="PF00001">
    <property type="entry name" value="7tm_1"/>
    <property type="match status" value="1"/>
</dbReference>